<dbReference type="Proteomes" id="UP001381693">
    <property type="component" value="Unassembled WGS sequence"/>
</dbReference>
<gene>
    <name evidence="2" type="ORF">SK128_021581</name>
</gene>
<evidence type="ECO:0000313" key="3">
    <source>
        <dbReference type="Proteomes" id="UP001381693"/>
    </source>
</evidence>
<keyword evidence="3" id="KW-1185">Reference proteome</keyword>
<dbReference type="AlphaFoldDB" id="A0AAN8XEA8"/>
<evidence type="ECO:0000313" key="2">
    <source>
        <dbReference type="EMBL" id="KAK7079923.1"/>
    </source>
</evidence>
<evidence type="ECO:0000256" key="1">
    <source>
        <dbReference type="SAM" id="MobiDB-lite"/>
    </source>
</evidence>
<accession>A0AAN8XEA8</accession>
<sequence>DDKLKTPPVSDEDDYEVEIGPSFPHDTTGETTSGDIHLDRNKSVTREWDLGKVGVGRASTARGIAAESSAGVLSQKEWLECQRIRRNVEFAPPMVYHHGKHS</sequence>
<comment type="caution">
    <text evidence="2">The sequence shown here is derived from an EMBL/GenBank/DDBJ whole genome shotgun (WGS) entry which is preliminary data.</text>
</comment>
<feature type="region of interest" description="Disordered" evidence="1">
    <location>
        <begin position="1"/>
        <end position="37"/>
    </location>
</feature>
<reference evidence="2 3" key="1">
    <citation type="submission" date="2023-11" db="EMBL/GenBank/DDBJ databases">
        <title>Halocaridina rubra genome assembly.</title>
        <authorList>
            <person name="Smith C."/>
        </authorList>
    </citation>
    <scope>NUCLEOTIDE SEQUENCE [LARGE SCALE GENOMIC DNA]</scope>
    <source>
        <strain evidence="2">EP-1</strain>
        <tissue evidence="2">Whole</tissue>
    </source>
</reference>
<feature type="non-terminal residue" evidence="2">
    <location>
        <position position="1"/>
    </location>
</feature>
<dbReference type="EMBL" id="JAXCGZ010006266">
    <property type="protein sequence ID" value="KAK7079923.1"/>
    <property type="molecule type" value="Genomic_DNA"/>
</dbReference>
<name>A0AAN8XEA8_HALRR</name>
<protein>
    <submittedName>
        <fullName evidence="2">Uncharacterized protein</fullName>
    </submittedName>
</protein>
<proteinExistence type="predicted"/>
<organism evidence="2 3">
    <name type="scientific">Halocaridina rubra</name>
    <name type="common">Hawaiian red shrimp</name>
    <dbReference type="NCBI Taxonomy" id="373956"/>
    <lineage>
        <taxon>Eukaryota</taxon>
        <taxon>Metazoa</taxon>
        <taxon>Ecdysozoa</taxon>
        <taxon>Arthropoda</taxon>
        <taxon>Crustacea</taxon>
        <taxon>Multicrustacea</taxon>
        <taxon>Malacostraca</taxon>
        <taxon>Eumalacostraca</taxon>
        <taxon>Eucarida</taxon>
        <taxon>Decapoda</taxon>
        <taxon>Pleocyemata</taxon>
        <taxon>Caridea</taxon>
        <taxon>Atyoidea</taxon>
        <taxon>Atyidae</taxon>
        <taxon>Halocaridina</taxon>
    </lineage>
</organism>